<feature type="region of interest" description="Disordered" evidence="1">
    <location>
        <begin position="1"/>
        <end position="51"/>
    </location>
</feature>
<keyword evidence="3" id="KW-1185">Reference proteome</keyword>
<feature type="compositionally biased region" description="Basic and acidic residues" evidence="1">
    <location>
        <begin position="26"/>
        <end position="41"/>
    </location>
</feature>
<protein>
    <submittedName>
        <fullName evidence="2">Uncharacterized protein</fullName>
    </submittedName>
</protein>
<reference evidence="2" key="1">
    <citation type="submission" date="2020-02" db="EMBL/GenBank/DDBJ databases">
        <authorList>
            <person name="Scholz U."/>
            <person name="Mascher M."/>
            <person name="Fiebig A."/>
        </authorList>
    </citation>
    <scope>NUCLEOTIDE SEQUENCE</scope>
</reference>
<name>A0A7I8KST6_SPIIN</name>
<feature type="compositionally biased region" description="Polar residues" evidence="1">
    <location>
        <begin position="15"/>
        <end position="25"/>
    </location>
</feature>
<evidence type="ECO:0000313" key="3">
    <source>
        <dbReference type="Proteomes" id="UP000663760"/>
    </source>
</evidence>
<dbReference type="AlphaFoldDB" id="A0A7I8KST6"/>
<evidence type="ECO:0000256" key="1">
    <source>
        <dbReference type="SAM" id="MobiDB-lite"/>
    </source>
</evidence>
<dbReference type="EMBL" id="LR746271">
    <property type="protein sequence ID" value="CAA7400837.1"/>
    <property type="molecule type" value="Genomic_DNA"/>
</dbReference>
<accession>A0A7I8KST6</accession>
<evidence type="ECO:0000313" key="2">
    <source>
        <dbReference type="EMBL" id="CAA7400837.1"/>
    </source>
</evidence>
<dbReference type="Proteomes" id="UP000663760">
    <property type="component" value="Chromosome 8"/>
</dbReference>
<sequence>MKWVVESIRDKRIVNPSSKSSPIDRQTSRHREEDDLPRDESPPLESPPESRKVAVFPLRRVTGAEDILTTHFIDL</sequence>
<proteinExistence type="predicted"/>
<organism evidence="2 3">
    <name type="scientific">Spirodela intermedia</name>
    <name type="common">Intermediate duckweed</name>
    <dbReference type="NCBI Taxonomy" id="51605"/>
    <lineage>
        <taxon>Eukaryota</taxon>
        <taxon>Viridiplantae</taxon>
        <taxon>Streptophyta</taxon>
        <taxon>Embryophyta</taxon>
        <taxon>Tracheophyta</taxon>
        <taxon>Spermatophyta</taxon>
        <taxon>Magnoliopsida</taxon>
        <taxon>Liliopsida</taxon>
        <taxon>Araceae</taxon>
        <taxon>Lemnoideae</taxon>
        <taxon>Spirodela</taxon>
    </lineage>
</organism>
<gene>
    <name evidence="2" type="ORF">SI8410_08011515</name>
</gene>